<name>X6MUN4_RETFI</name>
<feature type="compositionally biased region" description="Low complexity" evidence="3">
    <location>
        <begin position="139"/>
        <end position="154"/>
    </location>
</feature>
<gene>
    <name evidence="4" type="ORF">RFI_19792</name>
</gene>
<keyword evidence="5" id="KW-1185">Reference proteome</keyword>
<dbReference type="SUPFAM" id="SSF48452">
    <property type="entry name" value="TPR-like"/>
    <property type="match status" value="2"/>
</dbReference>
<dbReference type="InterPro" id="IPR019734">
    <property type="entry name" value="TPR_rpt"/>
</dbReference>
<reference evidence="4 5" key="1">
    <citation type="journal article" date="2013" name="Curr. Biol.">
        <title>The Genome of the Foraminiferan Reticulomyxa filosa.</title>
        <authorList>
            <person name="Glockner G."/>
            <person name="Hulsmann N."/>
            <person name="Schleicher M."/>
            <person name="Noegel A.A."/>
            <person name="Eichinger L."/>
            <person name="Gallinger C."/>
            <person name="Pawlowski J."/>
            <person name="Sierra R."/>
            <person name="Euteneuer U."/>
            <person name="Pillet L."/>
            <person name="Moustafa A."/>
            <person name="Platzer M."/>
            <person name="Groth M."/>
            <person name="Szafranski K."/>
            <person name="Schliwa M."/>
        </authorList>
    </citation>
    <scope>NUCLEOTIDE SEQUENCE [LARGE SCALE GENOMIC DNA]</scope>
</reference>
<evidence type="ECO:0000256" key="2">
    <source>
        <dbReference type="ARBA" id="ARBA00022803"/>
    </source>
</evidence>
<evidence type="ECO:0000313" key="4">
    <source>
        <dbReference type="EMBL" id="ETO17534.1"/>
    </source>
</evidence>
<keyword evidence="2" id="KW-0802">TPR repeat</keyword>
<dbReference type="InterPro" id="IPR011990">
    <property type="entry name" value="TPR-like_helical_dom_sf"/>
</dbReference>
<feature type="non-terminal residue" evidence="4">
    <location>
        <position position="1"/>
    </location>
</feature>
<feature type="region of interest" description="Disordered" evidence="3">
    <location>
        <begin position="419"/>
        <end position="473"/>
    </location>
</feature>
<feature type="compositionally biased region" description="Polar residues" evidence="3">
    <location>
        <begin position="437"/>
        <end position="457"/>
    </location>
</feature>
<feature type="compositionally biased region" description="Polar residues" evidence="3">
    <location>
        <begin position="177"/>
        <end position="189"/>
    </location>
</feature>
<evidence type="ECO:0000256" key="1">
    <source>
        <dbReference type="ARBA" id="ARBA00022737"/>
    </source>
</evidence>
<dbReference type="AlphaFoldDB" id="X6MUN4"/>
<feature type="compositionally biased region" description="Basic residues" evidence="3">
    <location>
        <begin position="114"/>
        <end position="137"/>
    </location>
</feature>
<feature type="region of interest" description="Disordered" evidence="3">
    <location>
        <begin position="1"/>
        <end position="208"/>
    </location>
</feature>
<dbReference type="Proteomes" id="UP000023152">
    <property type="component" value="Unassembled WGS sequence"/>
</dbReference>
<evidence type="ECO:0008006" key="6">
    <source>
        <dbReference type="Google" id="ProtNLM"/>
    </source>
</evidence>
<evidence type="ECO:0000256" key="3">
    <source>
        <dbReference type="SAM" id="MobiDB-lite"/>
    </source>
</evidence>
<evidence type="ECO:0000313" key="5">
    <source>
        <dbReference type="Proteomes" id="UP000023152"/>
    </source>
</evidence>
<dbReference type="PANTHER" id="PTHR44943">
    <property type="entry name" value="CELLULOSE SYNTHASE OPERON PROTEIN C"/>
    <property type="match status" value="1"/>
</dbReference>
<protein>
    <recommendedName>
        <fullName evidence="6">TPR repeat-containing protein</fullName>
    </recommendedName>
</protein>
<comment type="caution">
    <text evidence="4">The sequence shown here is derived from an EMBL/GenBank/DDBJ whole genome shotgun (WGS) entry which is preliminary data.</text>
</comment>
<dbReference type="Pfam" id="PF14559">
    <property type="entry name" value="TPR_19"/>
    <property type="match status" value="1"/>
</dbReference>
<sequence length="724" mass="83756">WNDQTGDDNVGFEEEQTVMELRSRTTTQSVSEMVPHPSIFWKNKKETKSKHKGNTESKKMDTALVLDPILSATASNNNNNNTTTNKNNNGNNANTNTTTTTTNNNNNNNNTNTKVKKQHKQPKQAKQSKQKPKKHNRSSSDSTNNSLSSLSSGSPYTNEPIDEQQRDRAQNEGKVVNQKTNKPSQQQQLKRNESKDENEDESEVGEDIAPHILEMTQMAEQSFLRGEFDKSKEQWNNVLPYGETMPYLYAGYAILLCFGFKKYQEAETYLQKALELEPENIAFRRHLGNVYMEWRKFSQAVVQFKQIIDIYNDETIDKYEGILLRNRDEINYNYAYGLEQCDAFGEAVKFYRYAVGCREKGYLDSLHPKHHNGRAKLEDKSSVRDNDKNNKNNNNDNNTDNNQHQVNRLTVIIHDQAVSHRNEDDDDNEEEEDANELSTGNPRKHANTNSNVSMTKDTPTPTPTPTPTTTTDSRNDIFSRYFIALFCYARCLRKNKELDESETSWKKLLQMSPDHYGVHVEYGICLCDLRRYEEAQDHYLKAMTLWSWERCFELITCIGGTRKEFSLLLARYGWCIYHIQKNIPLARQCYECALSYDSNNTLAMKCLGILLHREFNDSEKALQYLGLVIKMEPNSAISLAWYADCLRCAKNLPVANRLEQVDACWNKALKIRPDLLLKTKPLKKAYDAFKTERRAYQIGGYVFFTNICHHVHYIHTYIIFFVLK</sequence>
<feature type="compositionally biased region" description="Low complexity" evidence="3">
    <location>
        <begin position="76"/>
        <end position="113"/>
    </location>
</feature>
<dbReference type="SMART" id="SM00028">
    <property type="entry name" value="TPR"/>
    <property type="match status" value="6"/>
</dbReference>
<feature type="compositionally biased region" description="Acidic residues" evidence="3">
    <location>
        <begin position="196"/>
        <end position="206"/>
    </location>
</feature>
<feature type="compositionally biased region" description="Acidic residues" evidence="3">
    <location>
        <begin position="424"/>
        <end position="435"/>
    </location>
</feature>
<dbReference type="EMBL" id="ASPP01016436">
    <property type="protein sequence ID" value="ETO17534.1"/>
    <property type="molecule type" value="Genomic_DNA"/>
</dbReference>
<dbReference type="Gene3D" id="1.25.40.10">
    <property type="entry name" value="Tetratricopeptide repeat domain"/>
    <property type="match status" value="3"/>
</dbReference>
<dbReference type="InterPro" id="IPR051685">
    <property type="entry name" value="Ycf3/AcsC/BcsC/TPR_MFPF"/>
</dbReference>
<keyword evidence="1" id="KW-0677">Repeat</keyword>
<proteinExistence type="predicted"/>
<accession>X6MUN4</accession>
<feature type="compositionally biased region" description="Low complexity" evidence="3">
    <location>
        <begin position="391"/>
        <end position="402"/>
    </location>
</feature>
<dbReference type="PANTHER" id="PTHR44943:SF4">
    <property type="entry name" value="TPR REPEAT-CONTAINING PROTEIN MJ0798"/>
    <property type="match status" value="1"/>
</dbReference>
<feature type="region of interest" description="Disordered" evidence="3">
    <location>
        <begin position="364"/>
        <end position="405"/>
    </location>
</feature>
<organism evidence="4 5">
    <name type="scientific">Reticulomyxa filosa</name>
    <dbReference type="NCBI Taxonomy" id="46433"/>
    <lineage>
        <taxon>Eukaryota</taxon>
        <taxon>Sar</taxon>
        <taxon>Rhizaria</taxon>
        <taxon>Retaria</taxon>
        <taxon>Foraminifera</taxon>
        <taxon>Monothalamids</taxon>
        <taxon>Reticulomyxidae</taxon>
        <taxon>Reticulomyxa</taxon>
    </lineage>
</organism>
<feature type="compositionally biased region" description="Basic and acidic residues" evidence="3">
    <location>
        <begin position="375"/>
        <end position="390"/>
    </location>
</feature>